<feature type="domain" description="HTH tetR-type" evidence="4">
    <location>
        <begin position="24"/>
        <end position="84"/>
    </location>
</feature>
<gene>
    <name evidence="5" type="ORF">E4U02_08910</name>
</gene>
<sequence length="223" mass="24024">MQHAEQDEVSEQDAAARPQTRSRENTRARLLDAAAQVFAEVGLGEASVEAICERAGFTRGAFYSNFESKDELFVELAGRFASQQVDGVRRRVAALIECGPEVDGDEAGMVGLVEALDVPGDVRLAVLLMSEIKGRAMRDAKTAEAYLAQDAQLLGEIAQLLEEIAHAKGLHLALPAHEAARTVLTAWEGAATRAIMAGLPEKELLEARAQEVGRIAHLIIARD</sequence>
<evidence type="ECO:0000256" key="3">
    <source>
        <dbReference type="SAM" id="MobiDB-lite"/>
    </source>
</evidence>
<dbReference type="PRINTS" id="PR00455">
    <property type="entry name" value="HTHTETR"/>
</dbReference>
<protein>
    <submittedName>
        <fullName evidence="5">TetR/AcrR family transcriptional regulator</fullName>
    </submittedName>
</protein>
<dbReference type="AlphaFoldDB" id="A0A4Y9FV19"/>
<dbReference type="PROSITE" id="PS50977">
    <property type="entry name" value="HTH_TETR_2"/>
    <property type="match status" value="1"/>
</dbReference>
<evidence type="ECO:0000313" key="6">
    <source>
        <dbReference type="Proteomes" id="UP000298358"/>
    </source>
</evidence>
<comment type="caution">
    <text evidence="5">The sequence shown here is derived from an EMBL/GenBank/DDBJ whole genome shotgun (WGS) entry which is preliminary data.</text>
</comment>
<keyword evidence="6" id="KW-1185">Reference proteome</keyword>
<dbReference type="EMBL" id="SPQB01000018">
    <property type="protein sequence ID" value="TFU32834.1"/>
    <property type="molecule type" value="Genomic_DNA"/>
</dbReference>
<evidence type="ECO:0000259" key="4">
    <source>
        <dbReference type="PROSITE" id="PS50977"/>
    </source>
</evidence>
<dbReference type="Pfam" id="PF00440">
    <property type="entry name" value="TetR_N"/>
    <property type="match status" value="1"/>
</dbReference>
<reference evidence="5 6" key="1">
    <citation type="submission" date="2019-03" db="EMBL/GenBank/DDBJ databases">
        <title>Diversity of the mouse oral microbiome.</title>
        <authorList>
            <person name="Joseph S."/>
            <person name="Aduse-Opoku J."/>
            <person name="Curtis M."/>
            <person name="Wade W."/>
            <person name="Hashim A."/>
        </authorList>
    </citation>
    <scope>NUCLEOTIDE SEQUENCE [LARGE SCALE GENOMIC DNA]</scope>
    <source>
        <strain evidence="5 6">P1012</strain>
    </source>
</reference>
<dbReference type="PANTHER" id="PTHR30055:SF241">
    <property type="entry name" value="TRANSCRIPTIONAL REGULATORY PROTEIN"/>
    <property type="match status" value="1"/>
</dbReference>
<proteinExistence type="predicted"/>
<dbReference type="SUPFAM" id="SSF46689">
    <property type="entry name" value="Homeodomain-like"/>
    <property type="match status" value="1"/>
</dbReference>
<dbReference type="PANTHER" id="PTHR30055">
    <property type="entry name" value="HTH-TYPE TRANSCRIPTIONAL REGULATOR RUTR"/>
    <property type="match status" value="1"/>
</dbReference>
<dbReference type="OrthoDB" id="7252896at2"/>
<dbReference type="InterPro" id="IPR001647">
    <property type="entry name" value="HTH_TetR"/>
</dbReference>
<dbReference type="InterPro" id="IPR009057">
    <property type="entry name" value="Homeodomain-like_sf"/>
</dbReference>
<name>A0A4Y9FV19_9MICO</name>
<dbReference type="Gene3D" id="1.10.357.10">
    <property type="entry name" value="Tetracycline Repressor, domain 2"/>
    <property type="match status" value="1"/>
</dbReference>
<dbReference type="SUPFAM" id="SSF48498">
    <property type="entry name" value="Tetracyclin repressor-like, C-terminal domain"/>
    <property type="match status" value="1"/>
</dbReference>
<organism evidence="5 6">
    <name type="scientific">Microbacterium paludicola</name>
    <dbReference type="NCBI Taxonomy" id="300019"/>
    <lineage>
        <taxon>Bacteria</taxon>
        <taxon>Bacillati</taxon>
        <taxon>Actinomycetota</taxon>
        <taxon>Actinomycetes</taxon>
        <taxon>Micrococcales</taxon>
        <taxon>Microbacteriaceae</taxon>
        <taxon>Microbacterium</taxon>
    </lineage>
</organism>
<accession>A0A4Y9FV19</accession>
<dbReference type="GO" id="GO:0003700">
    <property type="term" value="F:DNA-binding transcription factor activity"/>
    <property type="evidence" value="ECO:0007669"/>
    <property type="project" value="TreeGrafter"/>
</dbReference>
<dbReference type="Proteomes" id="UP000298358">
    <property type="component" value="Unassembled WGS sequence"/>
</dbReference>
<feature type="region of interest" description="Disordered" evidence="3">
    <location>
        <begin position="1"/>
        <end position="24"/>
    </location>
</feature>
<dbReference type="InterPro" id="IPR036271">
    <property type="entry name" value="Tet_transcr_reg_TetR-rel_C_sf"/>
</dbReference>
<evidence type="ECO:0000256" key="1">
    <source>
        <dbReference type="ARBA" id="ARBA00023125"/>
    </source>
</evidence>
<evidence type="ECO:0000313" key="5">
    <source>
        <dbReference type="EMBL" id="TFU32834.1"/>
    </source>
</evidence>
<dbReference type="RefSeq" id="WP_135114492.1">
    <property type="nucleotide sequence ID" value="NZ_JADGLL010000018.1"/>
</dbReference>
<evidence type="ECO:0000256" key="2">
    <source>
        <dbReference type="PROSITE-ProRule" id="PRU00335"/>
    </source>
</evidence>
<keyword evidence="1 2" id="KW-0238">DNA-binding</keyword>
<feature type="DNA-binding region" description="H-T-H motif" evidence="2">
    <location>
        <begin position="47"/>
        <end position="66"/>
    </location>
</feature>
<dbReference type="InterPro" id="IPR050109">
    <property type="entry name" value="HTH-type_TetR-like_transc_reg"/>
</dbReference>
<dbReference type="GO" id="GO:0000976">
    <property type="term" value="F:transcription cis-regulatory region binding"/>
    <property type="evidence" value="ECO:0007669"/>
    <property type="project" value="TreeGrafter"/>
</dbReference>